<dbReference type="InterPro" id="IPR006311">
    <property type="entry name" value="TAT_signal"/>
</dbReference>
<dbReference type="InterPro" id="IPR008972">
    <property type="entry name" value="Cupredoxin"/>
</dbReference>
<dbReference type="Proteomes" id="UP001595945">
    <property type="component" value="Unassembled WGS sequence"/>
</dbReference>
<gene>
    <name evidence="1" type="ORF">ACFO9K_13085</name>
</gene>
<dbReference type="EMBL" id="JBHSHT010000002">
    <property type="protein sequence ID" value="MFC4825192.1"/>
    <property type="molecule type" value="Genomic_DNA"/>
</dbReference>
<sequence length="215" mass="22543">MTRQTSRRRFLKATAATGALAGLNATVLAQGQEADQVILLGGYTRAWQGYRLPGEATAEGSSNPTLNLQEGTTYTLLWQNGDGVGHNIAIQDDQGNNLEVLEPISVQADTFQQINQTEENQTVSLNISQGNVTGVSNVTDGQQNMTGQAQGQQTTLESLVAKTEVISEEGAVQGVRFTASPEMAQYICLVHPNTMVGDVSVQSGGGGGGANNSSS</sequence>
<dbReference type="InterPro" id="IPR019546">
    <property type="entry name" value="TAT_signal_bac_arc"/>
</dbReference>
<evidence type="ECO:0000313" key="1">
    <source>
        <dbReference type="EMBL" id="MFC4825192.1"/>
    </source>
</evidence>
<name>A0ABD5Q403_9EURY</name>
<evidence type="ECO:0000313" key="2">
    <source>
        <dbReference type="Proteomes" id="UP001595945"/>
    </source>
</evidence>
<organism evidence="1 2">
    <name type="scientific">Halorussus aquaticus</name>
    <dbReference type="NCBI Taxonomy" id="2953748"/>
    <lineage>
        <taxon>Archaea</taxon>
        <taxon>Methanobacteriati</taxon>
        <taxon>Methanobacteriota</taxon>
        <taxon>Stenosarchaea group</taxon>
        <taxon>Halobacteria</taxon>
        <taxon>Halobacteriales</taxon>
        <taxon>Haladaptataceae</taxon>
        <taxon>Halorussus</taxon>
    </lineage>
</organism>
<reference evidence="1 2" key="1">
    <citation type="journal article" date="2019" name="Int. J. Syst. Evol. Microbiol.">
        <title>The Global Catalogue of Microorganisms (GCM) 10K type strain sequencing project: providing services to taxonomists for standard genome sequencing and annotation.</title>
        <authorList>
            <consortium name="The Broad Institute Genomics Platform"/>
            <consortium name="The Broad Institute Genome Sequencing Center for Infectious Disease"/>
            <person name="Wu L."/>
            <person name="Ma J."/>
        </authorList>
    </citation>
    <scope>NUCLEOTIDE SEQUENCE [LARGE SCALE GENOMIC DNA]</scope>
    <source>
        <strain evidence="1 2">XZYJ18</strain>
    </source>
</reference>
<dbReference type="PROSITE" id="PS51318">
    <property type="entry name" value="TAT"/>
    <property type="match status" value="1"/>
</dbReference>
<dbReference type="GeneID" id="73044097"/>
<accession>A0ABD5Q403</accession>
<dbReference type="RefSeq" id="WP_254269112.1">
    <property type="nucleotide sequence ID" value="NZ_CP100400.1"/>
</dbReference>
<dbReference type="AlphaFoldDB" id="A0ABD5Q403"/>
<protein>
    <submittedName>
        <fullName evidence="1">Twin-arginine translocation signal domain-containing protein</fullName>
    </submittedName>
</protein>
<comment type="caution">
    <text evidence="1">The sequence shown here is derived from an EMBL/GenBank/DDBJ whole genome shotgun (WGS) entry which is preliminary data.</text>
</comment>
<dbReference type="NCBIfam" id="TIGR01409">
    <property type="entry name" value="TAT_signal_seq"/>
    <property type="match status" value="1"/>
</dbReference>
<keyword evidence="2" id="KW-1185">Reference proteome</keyword>
<proteinExistence type="predicted"/>
<dbReference type="Gene3D" id="2.60.40.420">
    <property type="entry name" value="Cupredoxins - blue copper proteins"/>
    <property type="match status" value="1"/>
</dbReference>